<reference evidence="1 2" key="1">
    <citation type="submission" date="2021-07" db="EMBL/GenBank/DDBJ databases">
        <title>The Aristolochia fimbriata genome: insights into angiosperm evolution, floral development and chemical biosynthesis.</title>
        <authorList>
            <person name="Jiao Y."/>
        </authorList>
    </citation>
    <scope>NUCLEOTIDE SEQUENCE [LARGE SCALE GENOMIC DNA]</scope>
    <source>
        <strain evidence="1">IBCAS-2021</strain>
        <tissue evidence="1">Leaf</tissue>
    </source>
</reference>
<dbReference type="EMBL" id="JAINDJ010000006">
    <property type="protein sequence ID" value="KAG9443721.1"/>
    <property type="molecule type" value="Genomic_DNA"/>
</dbReference>
<name>A0AAV7E5P8_ARIFI</name>
<evidence type="ECO:0000313" key="1">
    <source>
        <dbReference type="EMBL" id="KAG9443721.1"/>
    </source>
</evidence>
<gene>
    <name evidence="1" type="ORF">H6P81_015061</name>
</gene>
<dbReference type="AlphaFoldDB" id="A0AAV7E5P8"/>
<proteinExistence type="predicted"/>
<dbReference type="Proteomes" id="UP000825729">
    <property type="component" value="Unassembled WGS sequence"/>
</dbReference>
<dbReference type="PANTHER" id="PTHR37235:SF2">
    <property type="entry name" value="OS05G0371500 PROTEIN"/>
    <property type="match status" value="1"/>
</dbReference>
<sequence length="84" mass="9537">MRFPFLGLESPLRLAGLFRQVEQDIETVIHVLNPGPVGILEHKFSSAEISTAKAAVNRAVENWRRNSQLERRNPVLNDAQETTR</sequence>
<protein>
    <submittedName>
        <fullName evidence="1">Uncharacterized protein</fullName>
    </submittedName>
</protein>
<keyword evidence="2" id="KW-1185">Reference proteome</keyword>
<dbReference type="PANTHER" id="PTHR37235">
    <property type="entry name" value="ZINC METALLOPROTEINASE AUREOLYSIN"/>
    <property type="match status" value="1"/>
</dbReference>
<accession>A0AAV7E5P8</accession>
<comment type="caution">
    <text evidence="1">The sequence shown here is derived from an EMBL/GenBank/DDBJ whole genome shotgun (WGS) entry which is preliminary data.</text>
</comment>
<evidence type="ECO:0000313" key="2">
    <source>
        <dbReference type="Proteomes" id="UP000825729"/>
    </source>
</evidence>
<organism evidence="1 2">
    <name type="scientific">Aristolochia fimbriata</name>
    <name type="common">White veined hardy Dutchman's pipe vine</name>
    <dbReference type="NCBI Taxonomy" id="158543"/>
    <lineage>
        <taxon>Eukaryota</taxon>
        <taxon>Viridiplantae</taxon>
        <taxon>Streptophyta</taxon>
        <taxon>Embryophyta</taxon>
        <taxon>Tracheophyta</taxon>
        <taxon>Spermatophyta</taxon>
        <taxon>Magnoliopsida</taxon>
        <taxon>Magnoliidae</taxon>
        <taxon>Piperales</taxon>
        <taxon>Aristolochiaceae</taxon>
        <taxon>Aristolochia</taxon>
    </lineage>
</organism>